<organism evidence="5 6">
    <name type="scientific">Ciceribacter ferrooxidans</name>
    <dbReference type="NCBI Taxonomy" id="2509717"/>
    <lineage>
        <taxon>Bacteria</taxon>
        <taxon>Pseudomonadati</taxon>
        <taxon>Pseudomonadota</taxon>
        <taxon>Alphaproteobacteria</taxon>
        <taxon>Hyphomicrobiales</taxon>
        <taxon>Rhizobiaceae</taxon>
        <taxon>Ciceribacter</taxon>
    </lineage>
</organism>
<dbReference type="CDD" id="cd00090">
    <property type="entry name" value="HTH_ARSR"/>
    <property type="match status" value="1"/>
</dbReference>
<dbReference type="InterPro" id="IPR036388">
    <property type="entry name" value="WH-like_DNA-bd_sf"/>
</dbReference>
<evidence type="ECO:0000313" key="5">
    <source>
        <dbReference type="EMBL" id="RYC17666.1"/>
    </source>
</evidence>
<evidence type="ECO:0000259" key="4">
    <source>
        <dbReference type="PROSITE" id="PS50987"/>
    </source>
</evidence>
<dbReference type="Gene3D" id="1.10.10.10">
    <property type="entry name" value="Winged helix-like DNA-binding domain superfamily/Winged helix DNA-binding domain"/>
    <property type="match status" value="1"/>
</dbReference>
<dbReference type="PANTHER" id="PTHR33154:SF12">
    <property type="entry name" value="TRANSCRIPTIONAL REGULATORY PROTEIN"/>
    <property type="match status" value="1"/>
</dbReference>
<dbReference type="Pfam" id="PF12840">
    <property type="entry name" value="HTH_20"/>
    <property type="match status" value="1"/>
</dbReference>
<feature type="domain" description="HTH arsR-type" evidence="4">
    <location>
        <begin position="6"/>
        <end position="102"/>
    </location>
</feature>
<evidence type="ECO:0000256" key="2">
    <source>
        <dbReference type="ARBA" id="ARBA00023125"/>
    </source>
</evidence>
<sequence>MAQFFHPSREDMSLTAVLAALGDPARMGIMRKLMNAQDGQNCGSVAPCNDMPRSTLSNHLRILREAGLIRTHKQGVENINTVRADDLEARFPGLLDKIMSLCPIASADHGAPRS</sequence>
<proteinExistence type="predicted"/>
<dbReference type="GO" id="GO:0003700">
    <property type="term" value="F:DNA-binding transcription factor activity"/>
    <property type="evidence" value="ECO:0007669"/>
    <property type="project" value="InterPro"/>
</dbReference>
<reference evidence="5 6" key="1">
    <citation type="submission" date="2019-01" db="EMBL/GenBank/DDBJ databases">
        <authorList>
            <person name="Deng T."/>
        </authorList>
    </citation>
    <scope>NUCLEOTIDE SEQUENCE [LARGE SCALE GENOMIC DNA]</scope>
    <source>
        <strain evidence="5 6">F8825</strain>
    </source>
</reference>
<dbReference type="OrthoDB" id="7192471at2"/>
<comment type="caution">
    <text evidence="5">The sequence shown here is derived from an EMBL/GenBank/DDBJ whole genome shotgun (WGS) entry which is preliminary data.</text>
</comment>
<gene>
    <name evidence="5" type="ORF">EUU22_06730</name>
</gene>
<dbReference type="GO" id="GO:0003677">
    <property type="term" value="F:DNA binding"/>
    <property type="evidence" value="ECO:0007669"/>
    <property type="project" value="UniProtKB-KW"/>
</dbReference>
<keyword evidence="1" id="KW-0805">Transcription regulation</keyword>
<accession>A0A4Q2TJV2</accession>
<keyword evidence="2" id="KW-0238">DNA-binding</keyword>
<dbReference type="InterPro" id="IPR001845">
    <property type="entry name" value="HTH_ArsR_DNA-bd_dom"/>
</dbReference>
<evidence type="ECO:0000256" key="3">
    <source>
        <dbReference type="ARBA" id="ARBA00023163"/>
    </source>
</evidence>
<dbReference type="InterPro" id="IPR011991">
    <property type="entry name" value="ArsR-like_HTH"/>
</dbReference>
<dbReference type="Proteomes" id="UP000291088">
    <property type="component" value="Unassembled WGS sequence"/>
</dbReference>
<protein>
    <submittedName>
        <fullName evidence="5">ArsR family transcriptional regulator</fullName>
    </submittedName>
</protein>
<dbReference type="PANTHER" id="PTHR33154">
    <property type="entry name" value="TRANSCRIPTIONAL REGULATOR, ARSR FAMILY"/>
    <property type="match status" value="1"/>
</dbReference>
<keyword evidence="6" id="KW-1185">Reference proteome</keyword>
<dbReference type="SMART" id="SM00418">
    <property type="entry name" value="HTH_ARSR"/>
    <property type="match status" value="1"/>
</dbReference>
<dbReference type="AlphaFoldDB" id="A0A4Q2TJV2"/>
<evidence type="ECO:0000256" key="1">
    <source>
        <dbReference type="ARBA" id="ARBA00023015"/>
    </source>
</evidence>
<evidence type="ECO:0000313" key="6">
    <source>
        <dbReference type="Proteomes" id="UP000291088"/>
    </source>
</evidence>
<name>A0A4Q2TJV2_9HYPH</name>
<dbReference type="PRINTS" id="PR00778">
    <property type="entry name" value="HTHARSR"/>
</dbReference>
<keyword evidence="3" id="KW-0804">Transcription</keyword>
<dbReference type="PROSITE" id="PS50987">
    <property type="entry name" value="HTH_ARSR_2"/>
    <property type="match status" value="1"/>
</dbReference>
<dbReference type="SUPFAM" id="SSF46785">
    <property type="entry name" value="Winged helix' DNA-binding domain"/>
    <property type="match status" value="1"/>
</dbReference>
<dbReference type="InterPro" id="IPR051081">
    <property type="entry name" value="HTH_MetalResp_TranReg"/>
</dbReference>
<dbReference type="InterPro" id="IPR036390">
    <property type="entry name" value="WH_DNA-bd_sf"/>
</dbReference>
<dbReference type="RefSeq" id="WP_129331250.1">
    <property type="nucleotide sequence ID" value="NZ_SDVB01000170.1"/>
</dbReference>
<dbReference type="EMBL" id="SDVB01000170">
    <property type="protein sequence ID" value="RYC17666.1"/>
    <property type="molecule type" value="Genomic_DNA"/>
</dbReference>